<dbReference type="EMBL" id="LCAW01000014">
    <property type="protein sequence ID" value="KKR98893.1"/>
    <property type="molecule type" value="Genomic_DNA"/>
</dbReference>
<reference evidence="2 3" key="1">
    <citation type="journal article" date="2015" name="Nature">
        <title>rRNA introns, odd ribosomes, and small enigmatic genomes across a large radiation of phyla.</title>
        <authorList>
            <person name="Brown C.T."/>
            <person name="Hug L.A."/>
            <person name="Thomas B.C."/>
            <person name="Sharon I."/>
            <person name="Castelle C.J."/>
            <person name="Singh A."/>
            <person name="Wilkins M.J."/>
            <person name="Williams K.H."/>
            <person name="Banfield J.F."/>
        </authorList>
    </citation>
    <scope>NUCLEOTIDE SEQUENCE [LARGE SCALE GENOMIC DNA]</scope>
</reference>
<name>A0A0G0VDC6_9BACT</name>
<proteinExistence type="predicted"/>
<sequence>METGKNHEIRLEGGYKEQLAQAFEHLFPQESRERSLEEQRALQEASEKREIAVMDRDLLEVALEYRADLTGLQSENACYRVIERGWQSNDEEYEERRVEEYDEVFSLPVRNHFSEERLPHGYGYKGGAARALLLRTLGIDSTYQPRDIDIVRLTWENPDDTQDAEVAQHWMSEATENASKIEVISDRDDYFTKRDLRMNEILATDDYIQCTKSALLDIMRHVIRPTKYELSRWHENLGPKMLAKILRFYAEAIHRYDEAYMGNLEDWRFEEAFITPFWLALQLDKACEISSDVAWRYVEELIARRQLPKYMSTIEEAAKYLIEFTYNFSYRHAPTEQFVMEDHWAQIDEDRKKSRRGSVRGMREDLEGDDDADSRDKQRKAQRQIKQKAKETAIDKAEI</sequence>
<dbReference type="AlphaFoldDB" id="A0A0G0VDC6"/>
<feature type="compositionally biased region" description="Basic residues" evidence="1">
    <location>
        <begin position="377"/>
        <end position="387"/>
    </location>
</feature>
<comment type="caution">
    <text evidence="2">The sequence shown here is derived from an EMBL/GenBank/DDBJ whole genome shotgun (WGS) entry which is preliminary data.</text>
</comment>
<evidence type="ECO:0000313" key="3">
    <source>
        <dbReference type="Proteomes" id="UP000033930"/>
    </source>
</evidence>
<feature type="compositionally biased region" description="Basic and acidic residues" evidence="1">
    <location>
        <begin position="388"/>
        <end position="399"/>
    </location>
</feature>
<evidence type="ECO:0000256" key="1">
    <source>
        <dbReference type="SAM" id="MobiDB-lite"/>
    </source>
</evidence>
<evidence type="ECO:0000313" key="2">
    <source>
        <dbReference type="EMBL" id="KKR98893.1"/>
    </source>
</evidence>
<dbReference type="Proteomes" id="UP000033930">
    <property type="component" value="Unassembled WGS sequence"/>
</dbReference>
<protein>
    <submittedName>
        <fullName evidence="2">Uncharacterized protein</fullName>
    </submittedName>
</protein>
<gene>
    <name evidence="2" type="ORF">UU50_C0014G0025</name>
</gene>
<feature type="region of interest" description="Disordered" evidence="1">
    <location>
        <begin position="352"/>
        <end position="399"/>
    </location>
</feature>
<organism evidence="2 3">
    <name type="scientific">Candidatus Uhrbacteria bacterium GW2011_GWC1_41_20</name>
    <dbReference type="NCBI Taxonomy" id="1618983"/>
    <lineage>
        <taxon>Bacteria</taxon>
        <taxon>Candidatus Uhriibacteriota</taxon>
    </lineage>
</organism>
<accession>A0A0G0VDC6</accession>